<dbReference type="NCBIfam" id="NF000955">
    <property type="entry name" value="PRK00099.1-1"/>
    <property type="match status" value="1"/>
</dbReference>
<accession>A0A2K8U631</accession>
<keyword evidence="3 6" id="KW-0689">Ribosomal protein</keyword>
<keyword evidence="8" id="KW-1185">Reference proteome</keyword>
<dbReference type="Gene3D" id="3.30.70.1730">
    <property type="match status" value="1"/>
</dbReference>
<dbReference type="PANTHER" id="PTHR11560">
    <property type="entry name" value="39S RIBOSOMAL PROTEIN L10, MITOCHONDRIAL"/>
    <property type="match status" value="1"/>
</dbReference>
<dbReference type="AlphaFoldDB" id="A0A2K8U631"/>
<evidence type="ECO:0000313" key="7">
    <source>
        <dbReference type="EMBL" id="AUB80481.1"/>
    </source>
</evidence>
<dbReference type="Proteomes" id="UP000232638">
    <property type="component" value="Chromosome"/>
</dbReference>
<sequence>MALNLAQKEAIVAEVAEVARGAFSAVGAEYRGLTVGQITKLRVEARKVGVYVRVVKNTLARRALEGTDFACMQEGLKGPLILAFANEDPGAVARVAEAFAKEHDKFQVRLVAVGGKLLDPSKLGDLAKMPTRNQALSLLLAVMKAPVQKLAATINEVPGKLVRTLAAVRDAKEAA</sequence>
<dbReference type="GO" id="GO:0015934">
    <property type="term" value="C:large ribosomal subunit"/>
    <property type="evidence" value="ECO:0007669"/>
    <property type="project" value="InterPro"/>
</dbReference>
<dbReference type="InterPro" id="IPR001790">
    <property type="entry name" value="Ribosomal_uL10"/>
</dbReference>
<dbReference type="Gene3D" id="6.10.250.2350">
    <property type="match status" value="1"/>
</dbReference>
<evidence type="ECO:0000313" key="8">
    <source>
        <dbReference type="Proteomes" id="UP000232638"/>
    </source>
</evidence>
<evidence type="ECO:0000256" key="2">
    <source>
        <dbReference type="ARBA" id="ARBA00008889"/>
    </source>
</evidence>
<dbReference type="GO" id="GO:0006412">
    <property type="term" value="P:translation"/>
    <property type="evidence" value="ECO:0007669"/>
    <property type="project" value="UniProtKB-UniRule"/>
</dbReference>
<dbReference type="KEGG" id="tsy:THSYN_05655"/>
<evidence type="ECO:0000256" key="5">
    <source>
        <dbReference type="ARBA" id="ARBA00035202"/>
    </source>
</evidence>
<dbReference type="InterPro" id="IPR043141">
    <property type="entry name" value="Ribosomal_uL10-like_sf"/>
</dbReference>
<evidence type="ECO:0000256" key="1">
    <source>
        <dbReference type="ARBA" id="ARBA00002633"/>
    </source>
</evidence>
<name>A0A2K8U631_9GAMM</name>
<dbReference type="PROSITE" id="PS01109">
    <property type="entry name" value="RIBOSOMAL_L10"/>
    <property type="match status" value="1"/>
</dbReference>
<dbReference type="GO" id="GO:0070180">
    <property type="term" value="F:large ribosomal subunit rRNA binding"/>
    <property type="evidence" value="ECO:0007669"/>
    <property type="project" value="UniProtKB-UniRule"/>
</dbReference>
<evidence type="ECO:0000256" key="4">
    <source>
        <dbReference type="ARBA" id="ARBA00023274"/>
    </source>
</evidence>
<dbReference type="InterPro" id="IPR002363">
    <property type="entry name" value="Ribosomal_uL10_CS_bac"/>
</dbReference>
<comment type="function">
    <text evidence="1 6">Forms part of the ribosomal stalk, playing a central role in the interaction of the ribosome with GTP-bound translation factors.</text>
</comment>
<dbReference type="InterPro" id="IPR047865">
    <property type="entry name" value="Ribosomal_uL10_bac_type"/>
</dbReference>
<keyword evidence="4 6" id="KW-0687">Ribonucleoprotein</keyword>
<organism evidence="7 8">
    <name type="scientific">Candidatus Thiodictyon syntrophicum</name>
    <dbReference type="NCBI Taxonomy" id="1166950"/>
    <lineage>
        <taxon>Bacteria</taxon>
        <taxon>Pseudomonadati</taxon>
        <taxon>Pseudomonadota</taxon>
        <taxon>Gammaproteobacteria</taxon>
        <taxon>Chromatiales</taxon>
        <taxon>Chromatiaceae</taxon>
        <taxon>Thiodictyon</taxon>
    </lineage>
</organism>
<dbReference type="CDD" id="cd05797">
    <property type="entry name" value="Ribosomal_L10"/>
    <property type="match status" value="1"/>
</dbReference>
<protein>
    <recommendedName>
        <fullName evidence="5 6">Large ribosomal subunit protein uL10</fullName>
    </recommendedName>
</protein>
<gene>
    <name evidence="6" type="primary">rplJ</name>
    <name evidence="7" type="ORF">THSYN_05655</name>
</gene>
<proteinExistence type="inferred from homology"/>
<dbReference type="RefSeq" id="WP_100918280.1">
    <property type="nucleotide sequence ID" value="NZ_CP020370.1"/>
</dbReference>
<dbReference type="EMBL" id="CP020370">
    <property type="protein sequence ID" value="AUB80481.1"/>
    <property type="molecule type" value="Genomic_DNA"/>
</dbReference>
<evidence type="ECO:0000256" key="6">
    <source>
        <dbReference type="HAMAP-Rule" id="MF_00362"/>
    </source>
</evidence>
<comment type="subunit">
    <text evidence="6">Part of the ribosomal stalk of the 50S ribosomal subunit. The N-terminus interacts with L11 and the large rRNA to form the base of the stalk. The C-terminus forms an elongated spine to which L12 dimers bind in a sequential fashion forming a multimeric L10(L12)X complex.</text>
</comment>
<dbReference type="Pfam" id="PF00466">
    <property type="entry name" value="Ribosomal_L10"/>
    <property type="match status" value="1"/>
</dbReference>
<reference evidence="7 8" key="1">
    <citation type="submission" date="2017-03" db="EMBL/GenBank/DDBJ databases">
        <title>Complete genome sequence of Candidatus 'Thiodictyon syntrophicum' sp. nov. strain Cad16T, a photolithoautotroph purple sulfur bacterium isolated from an alpine meromictic lake.</title>
        <authorList>
            <person name="Luedin S.M."/>
            <person name="Pothier J.F."/>
            <person name="Danza F."/>
            <person name="Storelli N."/>
            <person name="Wittwer M."/>
            <person name="Tonolla M."/>
        </authorList>
    </citation>
    <scope>NUCLEOTIDE SEQUENCE [LARGE SCALE GENOMIC DNA]</scope>
    <source>
        <strain evidence="7 8">Cad16T</strain>
    </source>
</reference>
<dbReference type="InterPro" id="IPR022973">
    <property type="entry name" value="Ribosomal_uL10_bac"/>
</dbReference>
<evidence type="ECO:0000256" key="3">
    <source>
        <dbReference type="ARBA" id="ARBA00022980"/>
    </source>
</evidence>
<dbReference type="SUPFAM" id="SSF160369">
    <property type="entry name" value="Ribosomal protein L10-like"/>
    <property type="match status" value="1"/>
</dbReference>
<keyword evidence="6" id="KW-0694">RNA-binding</keyword>
<keyword evidence="6" id="KW-0699">rRNA-binding</keyword>
<comment type="similarity">
    <text evidence="2 6">Belongs to the universal ribosomal protein uL10 family.</text>
</comment>
<dbReference type="GO" id="GO:0003735">
    <property type="term" value="F:structural constituent of ribosome"/>
    <property type="evidence" value="ECO:0007669"/>
    <property type="project" value="InterPro"/>
</dbReference>
<dbReference type="OrthoDB" id="9808307at2"/>
<dbReference type="HAMAP" id="MF_00362">
    <property type="entry name" value="Ribosomal_uL10"/>
    <property type="match status" value="1"/>
</dbReference>